<evidence type="ECO:0000313" key="6">
    <source>
        <dbReference type="EMBL" id="CAK9072848.1"/>
    </source>
</evidence>
<feature type="repeat" description="PPR" evidence="3">
    <location>
        <begin position="149"/>
        <end position="183"/>
    </location>
</feature>
<dbReference type="Pfam" id="PF02655">
    <property type="entry name" value="ATP-grasp_3"/>
    <property type="match status" value="1"/>
</dbReference>
<name>A0ABP0P578_9DINO</name>
<evidence type="ECO:0000256" key="1">
    <source>
        <dbReference type="ARBA" id="ARBA00022737"/>
    </source>
</evidence>
<organism evidence="5 7">
    <name type="scientific">Durusdinium trenchii</name>
    <dbReference type="NCBI Taxonomy" id="1381693"/>
    <lineage>
        <taxon>Eukaryota</taxon>
        <taxon>Sar</taxon>
        <taxon>Alveolata</taxon>
        <taxon>Dinophyceae</taxon>
        <taxon>Suessiales</taxon>
        <taxon>Symbiodiniaceae</taxon>
        <taxon>Durusdinium</taxon>
    </lineage>
</organism>
<keyword evidence="2" id="KW-0067">ATP-binding</keyword>
<proteinExistence type="predicted"/>
<gene>
    <name evidence="5" type="ORF">SCF082_LOCUS35284</name>
    <name evidence="6" type="ORF">SCF082_LOCUS35768</name>
</gene>
<evidence type="ECO:0000256" key="2">
    <source>
        <dbReference type="PROSITE-ProRule" id="PRU00409"/>
    </source>
</evidence>
<dbReference type="InterPro" id="IPR011761">
    <property type="entry name" value="ATP-grasp"/>
</dbReference>
<dbReference type="Gene3D" id="3.30.470.20">
    <property type="entry name" value="ATP-grasp fold, B domain"/>
    <property type="match status" value="1"/>
</dbReference>
<dbReference type="EMBL" id="CAXAMM010034446">
    <property type="protein sequence ID" value="CAK9072848.1"/>
    <property type="molecule type" value="Genomic_DNA"/>
</dbReference>
<dbReference type="PROSITE" id="PS50975">
    <property type="entry name" value="ATP_GRASP"/>
    <property type="match status" value="1"/>
</dbReference>
<dbReference type="PANTHER" id="PTHR47942">
    <property type="entry name" value="TETRATRICOPEPTIDE REPEAT (TPR)-LIKE SUPERFAMILY PROTEIN-RELATED"/>
    <property type="match status" value="1"/>
</dbReference>
<dbReference type="InterPro" id="IPR003806">
    <property type="entry name" value="ATP-grasp_PylC-type"/>
</dbReference>
<protein>
    <recommendedName>
        <fullName evidence="4">ATP-grasp domain-containing protein</fullName>
    </recommendedName>
</protein>
<dbReference type="InterPro" id="IPR002885">
    <property type="entry name" value="PPR_rpt"/>
</dbReference>
<dbReference type="InterPro" id="IPR011990">
    <property type="entry name" value="TPR-like_helical_dom_sf"/>
</dbReference>
<reference evidence="5 7" key="1">
    <citation type="submission" date="2024-02" db="EMBL/GenBank/DDBJ databases">
        <authorList>
            <person name="Chen Y."/>
            <person name="Shah S."/>
            <person name="Dougan E. K."/>
            <person name="Thang M."/>
            <person name="Chan C."/>
        </authorList>
    </citation>
    <scope>NUCLEOTIDE SEQUENCE [LARGE SCALE GENOMIC DNA]</scope>
</reference>
<evidence type="ECO:0000256" key="3">
    <source>
        <dbReference type="PROSITE-ProRule" id="PRU00708"/>
    </source>
</evidence>
<comment type="caution">
    <text evidence="5">The sequence shown here is derived from an EMBL/GenBank/DDBJ whole genome shotgun (WGS) entry which is preliminary data.</text>
</comment>
<dbReference type="EMBL" id="CAXAMM010033335">
    <property type="protein sequence ID" value="CAK9071190.1"/>
    <property type="molecule type" value="Genomic_DNA"/>
</dbReference>
<evidence type="ECO:0000313" key="5">
    <source>
        <dbReference type="EMBL" id="CAK9071190.1"/>
    </source>
</evidence>
<dbReference type="InterPro" id="IPR051222">
    <property type="entry name" value="PPR/CCM1_RNA-binding"/>
</dbReference>
<accession>A0ABP0P578</accession>
<feature type="domain" description="ATP-grasp" evidence="4">
    <location>
        <begin position="338"/>
        <end position="520"/>
    </location>
</feature>
<dbReference type="SUPFAM" id="SSF56059">
    <property type="entry name" value="Glutathione synthetase ATP-binding domain-like"/>
    <property type="match status" value="1"/>
</dbReference>
<dbReference type="PROSITE" id="PS51375">
    <property type="entry name" value="PPR"/>
    <property type="match status" value="1"/>
</dbReference>
<dbReference type="PANTHER" id="PTHR47942:SF63">
    <property type="entry name" value="PENTATRICOPEPTIDE REPEAT-CONTAINING PROTEIN"/>
    <property type="match status" value="1"/>
</dbReference>
<dbReference type="Pfam" id="PF13812">
    <property type="entry name" value="PPR_3"/>
    <property type="match status" value="1"/>
</dbReference>
<sequence>MEVALLVPGSSSPSRSPRVGKGLFTCRALPGEARTPGAALRSFAALGTAWASAWARRRSKAVIRFVEHPDQVAFCPPSAYAPEAEDLDYWPYPEHGVLGTVHTSSILASSMLPCWCFDKAHGNTKEATSGGCISLLSKLEYDFNYEAWDMDGYLELLKEASLCGDWQHAASLLEEMRSHGLVPDVSSYALVLRACRRGVAGSKASEVLEEMWKKELLPTCQCYADAIAACHQEGREDLVEYLRSELRALGPAPEVQRFQLVPKIGWGKELALMGCGAHNSIAWDGKGALPFPSNASCWLVPSQDEAAVAIAENAAALRERGWKLLTCDPKIVDVLRNKGKLRTLAASLGLLSLLPQHFDFFSDATYPCILKPAIGTFGKNTYIVESKEQAMRLAPDGLDETWILQELITGELEYSTTLLVLDGKILDWAGMKYQYSMEAYVWPHVRLVDQELCSVPAEHRQLMEKFLVGFSGICNFNFKLREDGTMCIFEVNPRVGGDLAFDLPKPRARSLLEKMDAMAS</sequence>
<keyword evidence="1" id="KW-0677">Repeat</keyword>
<evidence type="ECO:0000313" key="7">
    <source>
        <dbReference type="Proteomes" id="UP001642464"/>
    </source>
</evidence>
<keyword evidence="7" id="KW-1185">Reference proteome</keyword>
<evidence type="ECO:0000259" key="4">
    <source>
        <dbReference type="PROSITE" id="PS50975"/>
    </source>
</evidence>
<dbReference type="Gene3D" id="1.25.40.10">
    <property type="entry name" value="Tetratricopeptide repeat domain"/>
    <property type="match status" value="1"/>
</dbReference>
<dbReference type="Proteomes" id="UP001642464">
    <property type="component" value="Unassembled WGS sequence"/>
</dbReference>
<keyword evidence="2" id="KW-0547">Nucleotide-binding</keyword>